<keyword evidence="2" id="KW-1185">Reference proteome</keyword>
<evidence type="ECO:0000313" key="2">
    <source>
        <dbReference type="Proteomes" id="UP000531561"/>
    </source>
</evidence>
<dbReference type="AlphaFoldDB" id="A0A8H6EG94"/>
<dbReference type="Proteomes" id="UP000531561">
    <property type="component" value="Unassembled WGS sequence"/>
</dbReference>
<dbReference type="EMBL" id="JABFCT010000013">
    <property type="protein sequence ID" value="KAF5871036.1"/>
    <property type="molecule type" value="Genomic_DNA"/>
</dbReference>
<protein>
    <submittedName>
        <fullName evidence="1">Uncharacterized protein</fullName>
    </submittedName>
</protein>
<proteinExistence type="predicted"/>
<organism evidence="1 2">
    <name type="scientific">Botrytis fragariae</name>
    <dbReference type="NCBI Taxonomy" id="1964551"/>
    <lineage>
        <taxon>Eukaryota</taxon>
        <taxon>Fungi</taxon>
        <taxon>Dikarya</taxon>
        <taxon>Ascomycota</taxon>
        <taxon>Pezizomycotina</taxon>
        <taxon>Leotiomycetes</taxon>
        <taxon>Helotiales</taxon>
        <taxon>Sclerotiniaceae</taxon>
        <taxon>Botrytis</taxon>
    </lineage>
</organism>
<sequence length="63" mass="7237">MVKENGKEHFLEEETRATYPKKSKCQWCDGSTYRARLRTPLHAKNFSDTFYIGDPAPCKNAGL</sequence>
<dbReference type="RefSeq" id="XP_037189983.1">
    <property type="nucleotide sequence ID" value="XM_037339933.1"/>
</dbReference>
<reference evidence="1 2" key="1">
    <citation type="journal article" date="2020" name="Phytopathology">
        <title>A high-quality genome resource of Botrytis fragariae, a new and rapidly spreading fungal pathogen causing strawberry gray mold in the U.S.A.</title>
        <authorList>
            <person name="Wu Y."/>
            <person name="Saski C.A."/>
            <person name="Schnabel G."/>
            <person name="Xiao S."/>
            <person name="Hu M."/>
        </authorList>
    </citation>
    <scope>NUCLEOTIDE SEQUENCE [LARGE SCALE GENOMIC DNA]</scope>
    <source>
        <strain evidence="1 2">BVB16</strain>
    </source>
</reference>
<evidence type="ECO:0000313" key="1">
    <source>
        <dbReference type="EMBL" id="KAF5871036.1"/>
    </source>
</evidence>
<gene>
    <name evidence="1" type="ORF">Bfra_009592</name>
</gene>
<comment type="caution">
    <text evidence="1">The sequence shown here is derived from an EMBL/GenBank/DDBJ whole genome shotgun (WGS) entry which is preliminary data.</text>
</comment>
<accession>A0A8H6EG94</accession>
<name>A0A8H6EG94_9HELO</name>
<dbReference type="GeneID" id="59263625"/>